<dbReference type="InterPro" id="IPR035979">
    <property type="entry name" value="RBD_domain_sf"/>
</dbReference>
<keyword evidence="2 4" id="KW-0694">RNA-binding</keyword>
<evidence type="ECO:0000256" key="3">
    <source>
        <dbReference type="ARBA" id="ARBA00023242"/>
    </source>
</evidence>
<feature type="domain" description="RRM" evidence="6">
    <location>
        <begin position="11"/>
        <end position="89"/>
    </location>
</feature>
<proteinExistence type="predicted"/>
<name>A0A061S1U6_9CHLO</name>
<feature type="region of interest" description="Disordered" evidence="5">
    <location>
        <begin position="157"/>
        <end position="207"/>
    </location>
</feature>
<dbReference type="Gene3D" id="3.30.70.330">
    <property type="match status" value="1"/>
</dbReference>
<organism evidence="7">
    <name type="scientific">Tetraselmis sp. GSL018</name>
    <dbReference type="NCBI Taxonomy" id="582737"/>
    <lineage>
        <taxon>Eukaryota</taxon>
        <taxon>Viridiplantae</taxon>
        <taxon>Chlorophyta</taxon>
        <taxon>core chlorophytes</taxon>
        <taxon>Chlorodendrophyceae</taxon>
        <taxon>Chlorodendrales</taxon>
        <taxon>Chlorodendraceae</taxon>
        <taxon>Tetraselmis</taxon>
    </lineage>
</organism>
<dbReference type="SMART" id="SM00360">
    <property type="entry name" value="RRM"/>
    <property type="match status" value="1"/>
</dbReference>
<evidence type="ECO:0000313" key="7">
    <source>
        <dbReference type="EMBL" id="JAC78193.1"/>
    </source>
</evidence>
<evidence type="ECO:0000256" key="4">
    <source>
        <dbReference type="PROSITE-ProRule" id="PRU00176"/>
    </source>
</evidence>
<dbReference type="GO" id="GO:0005654">
    <property type="term" value="C:nucleoplasm"/>
    <property type="evidence" value="ECO:0007669"/>
    <property type="project" value="UniProtKB-SubCell"/>
</dbReference>
<feature type="compositionally biased region" description="Pro residues" evidence="5">
    <location>
        <begin position="183"/>
        <end position="207"/>
    </location>
</feature>
<dbReference type="InterPro" id="IPR012677">
    <property type="entry name" value="Nucleotide-bd_a/b_plait_sf"/>
</dbReference>
<gene>
    <name evidence="7" type="primary">SAP49</name>
    <name evidence="7" type="ORF">TSPGSL018_15787</name>
</gene>
<accession>A0A061S1U6</accession>
<keyword evidence="3" id="KW-0539">Nucleus</keyword>
<dbReference type="AlphaFoldDB" id="A0A061S1U6"/>
<protein>
    <submittedName>
        <fullName evidence="7">Splicing factor 3B subunit 4</fullName>
    </submittedName>
</protein>
<dbReference type="InterPro" id="IPR052285">
    <property type="entry name" value="NEXT_complex_subunit"/>
</dbReference>
<evidence type="ECO:0000259" key="6">
    <source>
        <dbReference type="PROSITE" id="PS50102"/>
    </source>
</evidence>
<dbReference type="PROSITE" id="PS50102">
    <property type="entry name" value="RRM"/>
    <property type="match status" value="1"/>
</dbReference>
<dbReference type="Pfam" id="PF00076">
    <property type="entry name" value="RRM_1"/>
    <property type="match status" value="1"/>
</dbReference>
<dbReference type="GO" id="GO:0003723">
    <property type="term" value="F:RNA binding"/>
    <property type="evidence" value="ECO:0007669"/>
    <property type="project" value="UniProtKB-UniRule"/>
</dbReference>
<evidence type="ECO:0000256" key="2">
    <source>
        <dbReference type="ARBA" id="ARBA00022884"/>
    </source>
</evidence>
<feature type="non-terminal residue" evidence="7">
    <location>
        <position position="1"/>
    </location>
</feature>
<evidence type="ECO:0000256" key="1">
    <source>
        <dbReference type="ARBA" id="ARBA00004642"/>
    </source>
</evidence>
<dbReference type="SUPFAM" id="SSF54928">
    <property type="entry name" value="RNA-binding domain, RBD"/>
    <property type="match status" value="1"/>
</dbReference>
<sequence>PVPQNLKSPTCRVFIGNLHDQVTRRTLYEICLQAGPIVDLHIPVRPPGAGRRFAFCQYQDVDTAAYAVCLFSGTVKLYGLPLTVNFAHDGGATSSSAPDPQATPSLAPLPVFSDTLVRFSAPDGLLAASPLLVAPPDRSQLCVAPFPSLDSTPDGGRCAFRAMHPAGPTPAMDWSPHPADDNAPPPPPPPTSPPPPPPPLPPPSSSR</sequence>
<dbReference type="PANTHER" id="PTHR13798:SF11">
    <property type="entry name" value="RNA-BINDING PROTEIN 7-RELATED"/>
    <property type="match status" value="1"/>
</dbReference>
<dbReference type="EMBL" id="GBEZ01007256">
    <property type="protein sequence ID" value="JAC78193.1"/>
    <property type="molecule type" value="Transcribed_RNA"/>
</dbReference>
<comment type="subcellular location">
    <subcellularLocation>
        <location evidence="1">Nucleus</location>
        <location evidence="1">Nucleoplasm</location>
    </subcellularLocation>
</comment>
<reference evidence="7" key="1">
    <citation type="submission" date="2014-05" db="EMBL/GenBank/DDBJ databases">
        <title>The transcriptome of the halophilic microalga Tetraselmis sp. GSL018 isolated from the Great Salt Lake, Utah.</title>
        <authorList>
            <person name="Jinkerson R.E."/>
            <person name="D'Adamo S."/>
            <person name="Posewitz M.C."/>
        </authorList>
    </citation>
    <scope>NUCLEOTIDE SEQUENCE</scope>
    <source>
        <strain evidence="7">GSL018</strain>
    </source>
</reference>
<evidence type="ECO:0000256" key="5">
    <source>
        <dbReference type="SAM" id="MobiDB-lite"/>
    </source>
</evidence>
<dbReference type="PANTHER" id="PTHR13798">
    <property type="entry name" value="RNA BINDING MOTIF RBM PROTEIN -RELATED"/>
    <property type="match status" value="1"/>
</dbReference>
<dbReference type="InterPro" id="IPR000504">
    <property type="entry name" value="RRM_dom"/>
</dbReference>